<feature type="transmembrane region" description="Helical" evidence="8">
    <location>
        <begin position="88"/>
        <end position="109"/>
    </location>
</feature>
<evidence type="ECO:0000313" key="9">
    <source>
        <dbReference type="Proteomes" id="UP000695022"/>
    </source>
</evidence>
<dbReference type="GeneID" id="106813974"/>
<keyword evidence="3" id="KW-0597">Phosphoprotein</keyword>
<evidence type="ECO:0000256" key="3">
    <source>
        <dbReference type="ARBA" id="ARBA00022553"/>
    </source>
</evidence>
<organism evidence="9 10">
    <name type="scientific">Priapulus caudatus</name>
    <name type="common">Priapulid worm</name>
    <dbReference type="NCBI Taxonomy" id="37621"/>
    <lineage>
        <taxon>Eukaryota</taxon>
        <taxon>Metazoa</taxon>
        <taxon>Ecdysozoa</taxon>
        <taxon>Scalidophora</taxon>
        <taxon>Priapulida</taxon>
        <taxon>Priapulimorpha</taxon>
        <taxon>Priapulimorphida</taxon>
        <taxon>Priapulidae</taxon>
        <taxon>Priapulus</taxon>
    </lineage>
</organism>
<feature type="transmembrane region" description="Helical" evidence="8">
    <location>
        <begin position="161"/>
        <end position="182"/>
    </location>
</feature>
<evidence type="ECO:0000256" key="6">
    <source>
        <dbReference type="ARBA" id="ARBA00023136"/>
    </source>
</evidence>
<dbReference type="RefSeq" id="XP_014673716.1">
    <property type="nucleotide sequence ID" value="XM_014818230.1"/>
</dbReference>
<evidence type="ECO:0000256" key="2">
    <source>
        <dbReference type="ARBA" id="ARBA00019449"/>
    </source>
</evidence>
<comment type="subcellular location">
    <subcellularLocation>
        <location evidence="1">Membrane</location>
        <topology evidence="1">Multi-pass membrane protein</topology>
    </subcellularLocation>
</comment>
<evidence type="ECO:0000256" key="4">
    <source>
        <dbReference type="ARBA" id="ARBA00022692"/>
    </source>
</evidence>
<proteinExistence type="predicted"/>
<evidence type="ECO:0000256" key="5">
    <source>
        <dbReference type="ARBA" id="ARBA00022989"/>
    </source>
</evidence>
<sequence length="244" mass="26016">MTGPTAVTMTGPTAVTMTGPTAVTMTGPTAVTMTGPTAVTMTGPTAVTMTGPTAVTMTGPTAVTMTGNSISQILGHSEHLYSRLPRGLWYWQMTEAFSYALLALLALVLPGRIYSITLGINMENSESALGVRFYGAALACIAVLLWNVIGSTDKPLLRLSLMVSGVHYGIQILGVVITMVHLGHFSTTPLPLVLCRAAQAGVCHVYYHGLMKVYKSQVINPRVGGLRRAESFANLYELRNKKKL</sequence>
<dbReference type="PANTHER" id="PTHR31584:SF1">
    <property type="entry name" value="TUMOR PROTEIN P53-INDUCIBLE PROTEIN 11"/>
    <property type="match status" value="1"/>
</dbReference>
<keyword evidence="9" id="KW-1185">Reference proteome</keyword>
<protein>
    <recommendedName>
        <fullName evidence="2">Tumor protein p53-inducible protein 11</fullName>
    </recommendedName>
    <alternativeName>
        <fullName evidence="7">p53-induced gene 11 protein</fullName>
    </alternativeName>
</protein>
<dbReference type="PANTHER" id="PTHR31584">
    <property type="entry name" value="TUMOR PROTEIN P53-INDUCIBLE PROTEIN 11"/>
    <property type="match status" value="1"/>
</dbReference>
<dbReference type="Pfam" id="PF14936">
    <property type="entry name" value="p53-inducible11"/>
    <property type="match status" value="1"/>
</dbReference>
<evidence type="ECO:0000313" key="10">
    <source>
        <dbReference type="RefSeq" id="XP_014673716.1"/>
    </source>
</evidence>
<evidence type="ECO:0000256" key="7">
    <source>
        <dbReference type="ARBA" id="ARBA00032100"/>
    </source>
</evidence>
<evidence type="ECO:0000256" key="1">
    <source>
        <dbReference type="ARBA" id="ARBA00004141"/>
    </source>
</evidence>
<keyword evidence="6 8" id="KW-0472">Membrane</keyword>
<dbReference type="InterPro" id="IPR028266">
    <property type="entry name" value="TP53I11"/>
</dbReference>
<keyword evidence="5 8" id="KW-1133">Transmembrane helix</keyword>
<reference evidence="10" key="1">
    <citation type="submission" date="2025-08" db="UniProtKB">
        <authorList>
            <consortium name="RefSeq"/>
        </authorList>
    </citation>
    <scope>IDENTIFICATION</scope>
</reference>
<evidence type="ECO:0000256" key="8">
    <source>
        <dbReference type="SAM" id="Phobius"/>
    </source>
</evidence>
<accession>A0ABM1ENE5</accession>
<dbReference type="Proteomes" id="UP000695022">
    <property type="component" value="Unplaced"/>
</dbReference>
<name>A0ABM1ENE5_PRICU</name>
<gene>
    <name evidence="10" type="primary">LOC106813974</name>
</gene>
<feature type="transmembrane region" description="Helical" evidence="8">
    <location>
        <begin position="129"/>
        <end position="149"/>
    </location>
</feature>
<keyword evidence="4 8" id="KW-0812">Transmembrane</keyword>